<dbReference type="SUPFAM" id="SSF47336">
    <property type="entry name" value="ACP-like"/>
    <property type="match status" value="1"/>
</dbReference>
<dbReference type="NCBIfam" id="TIGR01746">
    <property type="entry name" value="Thioester-redct"/>
    <property type="match status" value="1"/>
</dbReference>
<evidence type="ECO:0000256" key="1">
    <source>
        <dbReference type="ARBA" id="ARBA00022450"/>
    </source>
</evidence>
<dbReference type="EMBL" id="JBHSIS010000017">
    <property type="protein sequence ID" value="MFC4856955.1"/>
    <property type="molecule type" value="Genomic_DNA"/>
</dbReference>
<evidence type="ECO:0000259" key="3">
    <source>
        <dbReference type="PROSITE" id="PS50075"/>
    </source>
</evidence>
<dbReference type="RefSeq" id="WP_378058947.1">
    <property type="nucleotide sequence ID" value="NZ_JBHSIS010000017.1"/>
</dbReference>
<dbReference type="PANTHER" id="PTHR44845:SF6">
    <property type="entry name" value="BETA-ALANINE-ACTIVATING ENZYME"/>
    <property type="match status" value="1"/>
</dbReference>
<evidence type="ECO:0000256" key="2">
    <source>
        <dbReference type="ARBA" id="ARBA00022553"/>
    </source>
</evidence>
<sequence>MNIRRQPNVHEQIAARAVSRPDGIAVVSGDQRITYAELAERTGRLANYLRHNGTGSGSVVMVHMERSIDTVVALLAILSAGGTYLPVEPGAPDNRIRAFAEEAGVTTVITSARDAHRFATFADLVVTAAAGSAGGFPATAPDVPVSGCDAAYVIYTSGSTGTPKGVVVDHDALSYVIGELVDWYGITPEDRVLQFGALSFDTSIEQIMVALTGGATLVLPDMAWAPSELPDRLRAHGVTVMDLTPAYWRRFLTELAARPAELPVRLSIVGGEAVLAEDCRTALELMPDVRLVNAYGLTETTITSCVVDLTAAILPPRGAAPVGPPLPGTTVHVLDEDLRPVPPGERGEICIGGRGVARYLSADDRARERYVPDPSGEGRMYRTGDLGAWTPEGNLEVVGRIDRQLKIRGFRVEPGEVEATLAAHELVGNVAVTGYEQHGQRRLAAYYTVAPGATLADKELRDFAAGFLPDYLVPSAFVALPELPLKHNGKVDLAALPAPAAAAGPSEEDDESTVVSLFERGVARLWCQVLERERVGPHDNFFALGGNSILAAELLAKVRGMFGVMITQVRPLIRLLLEDATLRSFAFAVQAARSGTLAGDDTRKRVDFTAESELDVPISASVPDQPGWRDPRHVFLTGATGFLGTYLLRELLSTTDAVVHCLVRADDADTAMTRLQSTSVHYYGDDLAQYRIAGRVVAVPGDLAAPGLGLSEEDFDRLAREVDVIHHPGGLVNFIYPYSHMRPANVEGTREIIRMAARYRNIPVHYTSTMAVVAGFGTAGVRHVDEDTPLAHADHLSVGYVESKWVAEALLLAAAEQGLPVAIYRAADISGDRVTGAWNTATEMCAMKKFVVDSGTAPVAELPLDYTPVDVFAAAVAHIAATSLPRGDVYHLTNPGKVNIAELVDRLRARGHQIRDVSWQEWLDELVKLAVEHPEHPMTPFAPLFIDRCATGEMSVAEMYLEDTFPAFSRTNVDNALRGSGIVIPPVDAAMLDSYLDYLTDIDFLRAA</sequence>
<gene>
    <name evidence="4" type="ORF">ACFPCV_25960</name>
</gene>
<dbReference type="Proteomes" id="UP001595859">
    <property type="component" value="Unassembled WGS sequence"/>
</dbReference>
<dbReference type="InterPro" id="IPR013120">
    <property type="entry name" value="FAR_NAD-bd"/>
</dbReference>
<comment type="caution">
    <text evidence="4">The sequence shown here is derived from an EMBL/GenBank/DDBJ whole genome shotgun (WGS) entry which is preliminary data.</text>
</comment>
<dbReference type="Pfam" id="PF00501">
    <property type="entry name" value="AMP-binding"/>
    <property type="match status" value="1"/>
</dbReference>
<dbReference type="InterPro" id="IPR006162">
    <property type="entry name" value="Ppantetheine_attach_site"/>
</dbReference>
<dbReference type="InterPro" id="IPR036736">
    <property type="entry name" value="ACP-like_sf"/>
</dbReference>
<dbReference type="InterPro" id="IPR010080">
    <property type="entry name" value="Thioester_reductase-like_dom"/>
</dbReference>
<dbReference type="PROSITE" id="PS00455">
    <property type="entry name" value="AMP_BINDING"/>
    <property type="match status" value="1"/>
</dbReference>
<dbReference type="Gene3D" id="3.30.300.30">
    <property type="match status" value="1"/>
</dbReference>
<evidence type="ECO:0000313" key="5">
    <source>
        <dbReference type="Proteomes" id="UP001595859"/>
    </source>
</evidence>
<dbReference type="SUPFAM" id="SSF56801">
    <property type="entry name" value="Acetyl-CoA synthetase-like"/>
    <property type="match status" value="1"/>
</dbReference>
<dbReference type="InterPro" id="IPR042099">
    <property type="entry name" value="ANL_N_sf"/>
</dbReference>
<dbReference type="InterPro" id="IPR000873">
    <property type="entry name" value="AMP-dep_synth/lig_dom"/>
</dbReference>
<dbReference type="Gene3D" id="3.40.50.12780">
    <property type="entry name" value="N-terminal domain of ligase-like"/>
    <property type="match status" value="1"/>
</dbReference>
<dbReference type="NCBIfam" id="TIGR01733">
    <property type="entry name" value="AA-adenyl-dom"/>
    <property type="match status" value="1"/>
</dbReference>
<dbReference type="InterPro" id="IPR009081">
    <property type="entry name" value="PP-bd_ACP"/>
</dbReference>
<organism evidence="4 5">
    <name type="scientific">Actinophytocola glycyrrhizae</name>
    <dbReference type="NCBI Taxonomy" id="2044873"/>
    <lineage>
        <taxon>Bacteria</taxon>
        <taxon>Bacillati</taxon>
        <taxon>Actinomycetota</taxon>
        <taxon>Actinomycetes</taxon>
        <taxon>Pseudonocardiales</taxon>
        <taxon>Pseudonocardiaceae</taxon>
    </lineage>
</organism>
<dbReference type="PROSITE" id="PS00012">
    <property type="entry name" value="PHOSPHOPANTETHEINE"/>
    <property type="match status" value="1"/>
</dbReference>
<keyword evidence="2" id="KW-0597">Phosphoprotein</keyword>
<dbReference type="Pfam" id="PF13193">
    <property type="entry name" value="AMP-binding_C"/>
    <property type="match status" value="1"/>
</dbReference>
<dbReference type="InterPro" id="IPR020845">
    <property type="entry name" value="AMP-binding_CS"/>
</dbReference>
<name>A0ABV9S5H2_9PSEU</name>
<dbReference type="InterPro" id="IPR045851">
    <property type="entry name" value="AMP-bd_C_sf"/>
</dbReference>
<dbReference type="SUPFAM" id="SSF51735">
    <property type="entry name" value="NAD(P)-binding Rossmann-fold domains"/>
    <property type="match status" value="1"/>
</dbReference>
<protein>
    <submittedName>
        <fullName evidence="4">Amino acid adenylation domain-containing protein</fullName>
    </submittedName>
</protein>
<dbReference type="CDD" id="cd05930">
    <property type="entry name" value="A_NRPS"/>
    <property type="match status" value="1"/>
</dbReference>
<dbReference type="InterPro" id="IPR036291">
    <property type="entry name" value="NAD(P)-bd_dom_sf"/>
</dbReference>
<proteinExistence type="predicted"/>
<dbReference type="CDD" id="cd05235">
    <property type="entry name" value="SDR_e1"/>
    <property type="match status" value="1"/>
</dbReference>
<dbReference type="Pfam" id="PF07993">
    <property type="entry name" value="NAD_binding_4"/>
    <property type="match status" value="1"/>
</dbReference>
<keyword evidence="1" id="KW-0596">Phosphopantetheine</keyword>
<dbReference type="Gene3D" id="1.10.1200.10">
    <property type="entry name" value="ACP-like"/>
    <property type="match status" value="1"/>
</dbReference>
<dbReference type="PROSITE" id="PS50075">
    <property type="entry name" value="CARRIER"/>
    <property type="match status" value="1"/>
</dbReference>
<dbReference type="Pfam" id="PF00550">
    <property type="entry name" value="PP-binding"/>
    <property type="match status" value="1"/>
</dbReference>
<keyword evidence="5" id="KW-1185">Reference proteome</keyword>
<dbReference type="PANTHER" id="PTHR44845">
    <property type="entry name" value="CARRIER DOMAIN-CONTAINING PROTEIN"/>
    <property type="match status" value="1"/>
</dbReference>
<reference evidence="5" key="1">
    <citation type="journal article" date="2019" name="Int. J. Syst. Evol. Microbiol.">
        <title>The Global Catalogue of Microorganisms (GCM) 10K type strain sequencing project: providing services to taxonomists for standard genome sequencing and annotation.</title>
        <authorList>
            <consortium name="The Broad Institute Genomics Platform"/>
            <consortium name="The Broad Institute Genome Sequencing Center for Infectious Disease"/>
            <person name="Wu L."/>
            <person name="Ma J."/>
        </authorList>
    </citation>
    <scope>NUCLEOTIDE SEQUENCE [LARGE SCALE GENOMIC DNA]</scope>
    <source>
        <strain evidence="5">ZS-22-S1</strain>
    </source>
</reference>
<feature type="domain" description="Carrier" evidence="3">
    <location>
        <begin position="513"/>
        <end position="593"/>
    </location>
</feature>
<accession>A0ABV9S5H2</accession>
<dbReference type="InterPro" id="IPR025110">
    <property type="entry name" value="AMP-bd_C"/>
</dbReference>
<dbReference type="InterPro" id="IPR010071">
    <property type="entry name" value="AA_adenyl_dom"/>
</dbReference>
<evidence type="ECO:0000313" key="4">
    <source>
        <dbReference type="EMBL" id="MFC4856955.1"/>
    </source>
</evidence>
<dbReference type="Gene3D" id="3.40.50.720">
    <property type="entry name" value="NAD(P)-binding Rossmann-like Domain"/>
    <property type="match status" value="1"/>
</dbReference>